<gene>
    <name evidence="2" type="ORF">KMZ29_11385</name>
</gene>
<name>A0A975NJH2_9BRAD</name>
<evidence type="ECO:0000313" key="2">
    <source>
        <dbReference type="EMBL" id="QWG15970.1"/>
    </source>
</evidence>
<dbReference type="EMBL" id="CP076134">
    <property type="protein sequence ID" value="QWG15970.1"/>
    <property type="molecule type" value="Genomic_DNA"/>
</dbReference>
<keyword evidence="1" id="KW-1133">Transmembrane helix</keyword>
<dbReference type="RefSeq" id="WP_215624435.1">
    <property type="nucleotide sequence ID" value="NZ_CP076134.1"/>
</dbReference>
<organism evidence="2 3">
    <name type="scientific">Bradyrhizobium sediminis</name>
    <dbReference type="NCBI Taxonomy" id="2840469"/>
    <lineage>
        <taxon>Bacteria</taxon>
        <taxon>Pseudomonadati</taxon>
        <taxon>Pseudomonadota</taxon>
        <taxon>Alphaproteobacteria</taxon>
        <taxon>Hyphomicrobiales</taxon>
        <taxon>Nitrobacteraceae</taxon>
        <taxon>Bradyrhizobium</taxon>
    </lineage>
</organism>
<proteinExistence type="predicted"/>
<accession>A0A975NJH2</accession>
<dbReference type="AlphaFoldDB" id="A0A975NJH2"/>
<keyword evidence="1" id="KW-0472">Membrane</keyword>
<reference evidence="2" key="1">
    <citation type="submission" date="2021-06" db="EMBL/GenBank/DDBJ databases">
        <title>Bradyrhizobium sp. S2-20-1 Genome sequencing.</title>
        <authorList>
            <person name="Jin L."/>
        </authorList>
    </citation>
    <scope>NUCLEOTIDE SEQUENCE</scope>
    <source>
        <strain evidence="2">S2-20-1</strain>
    </source>
</reference>
<feature type="transmembrane region" description="Helical" evidence="1">
    <location>
        <begin position="12"/>
        <end position="30"/>
    </location>
</feature>
<sequence>MLTALTTPALTLLFLGVVVGLGAAFVWMFWEIEQVKARHSRDRFAAAARRPRHNRPG</sequence>
<keyword evidence="1" id="KW-0812">Transmembrane</keyword>
<protein>
    <submittedName>
        <fullName evidence="2">Uncharacterized protein</fullName>
    </submittedName>
</protein>
<evidence type="ECO:0000313" key="3">
    <source>
        <dbReference type="Proteomes" id="UP000680839"/>
    </source>
</evidence>
<dbReference type="Proteomes" id="UP000680839">
    <property type="component" value="Chromosome"/>
</dbReference>
<evidence type="ECO:0000256" key="1">
    <source>
        <dbReference type="SAM" id="Phobius"/>
    </source>
</evidence>